<dbReference type="Proteomes" id="UP001165289">
    <property type="component" value="Unassembled WGS sequence"/>
</dbReference>
<organism evidence="1 2">
    <name type="scientific">Oopsacas minuta</name>
    <dbReference type="NCBI Taxonomy" id="111878"/>
    <lineage>
        <taxon>Eukaryota</taxon>
        <taxon>Metazoa</taxon>
        <taxon>Porifera</taxon>
        <taxon>Hexactinellida</taxon>
        <taxon>Hexasterophora</taxon>
        <taxon>Lyssacinosida</taxon>
        <taxon>Leucopsacidae</taxon>
        <taxon>Oopsacas</taxon>
    </lineage>
</organism>
<protein>
    <submittedName>
        <fullName evidence="1">Uncharacterized protein</fullName>
    </submittedName>
</protein>
<gene>
    <name evidence="1" type="ORF">LOD99_1883</name>
</gene>
<accession>A0AAV7K4C9</accession>
<comment type="caution">
    <text evidence="1">The sequence shown here is derived from an EMBL/GenBank/DDBJ whole genome shotgun (WGS) entry which is preliminary data.</text>
</comment>
<evidence type="ECO:0000313" key="1">
    <source>
        <dbReference type="EMBL" id="KAI6655741.1"/>
    </source>
</evidence>
<proteinExistence type="predicted"/>
<name>A0AAV7K4C9_9METZ</name>
<dbReference type="EMBL" id="JAKMXF010000177">
    <property type="protein sequence ID" value="KAI6655741.1"/>
    <property type="molecule type" value="Genomic_DNA"/>
</dbReference>
<keyword evidence="2" id="KW-1185">Reference proteome</keyword>
<sequence length="467" mass="54411">MRQISTLIDELSNYTEYNAVDIGKTFPIHCTVYEYCFEHYPTFYNRFRAFTLHFFHETSYFSAEQVFDQSGTYKFPNLLSQLYFILGQLENSTVKKTRHLYNMVTMILSVECHLSSSACYRQLHDNCTFFYPNFEDISNSTHPVRLSKASFQDLRLLFKLYQFSVAKLAPKLNFKSCWPSVLDKQNVKLALRILDYTKVAALTLHQSKDFIQSNQAGGLIALICQVWKLFNVNTPWKGVRLNDRDSLPLVQDDPRFNYTSIIVRWLEYWRRLPFTRGKLTAQTFASFRHSTIALPKLVEYMTGECGFSYVLSFFILNDPIEHHFELYRQMSGSNYNVSVCQVLENERVLKLSNILKLYHRKDYDCKDRGSFMEFISTFQIQENAIDLGCTTSCGDKIDVNHFTCVLSFEDLPPNSDTRQALAFIGGYAAFSLIRKLTKTSELCPECYSLLTEDKSIEIEDTQILIFR</sequence>
<reference evidence="1 2" key="1">
    <citation type="journal article" date="2023" name="BMC Biol.">
        <title>The compact genome of the sponge Oopsacas minuta (Hexactinellida) is lacking key metazoan core genes.</title>
        <authorList>
            <person name="Santini S."/>
            <person name="Schenkelaars Q."/>
            <person name="Jourda C."/>
            <person name="Duchesne M."/>
            <person name="Belahbib H."/>
            <person name="Rocher C."/>
            <person name="Selva M."/>
            <person name="Riesgo A."/>
            <person name="Vervoort M."/>
            <person name="Leys S.P."/>
            <person name="Kodjabachian L."/>
            <person name="Le Bivic A."/>
            <person name="Borchiellini C."/>
            <person name="Claverie J.M."/>
            <person name="Renard E."/>
        </authorList>
    </citation>
    <scope>NUCLEOTIDE SEQUENCE [LARGE SCALE GENOMIC DNA]</scope>
    <source>
        <strain evidence="1">SPO-2</strain>
    </source>
</reference>
<evidence type="ECO:0000313" key="2">
    <source>
        <dbReference type="Proteomes" id="UP001165289"/>
    </source>
</evidence>
<dbReference type="AlphaFoldDB" id="A0AAV7K4C9"/>